<dbReference type="InterPro" id="IPR010763">
    <property type="entry name" value="DgaF"/>
</dbReference>
<keyword evidence="2" id="KW-1185">Reference proteome</keyword>
<dbReference type="Proteomes" id="UP000682111">
    <property type="component" value="Unassembled WGS sequence"/>
</dbReference>
<comment type="caution">
    <text evidence="1">The sequence shown here is derived from an EMBL/GenBank/DDBJ whole genome shotgun (WGS) entry which is preliminary data.</text>
</comment>
<dbReference type="OrthoDB" id="6580179at2"/>
<dbReference type="AlphaFoldDB" id="A0A919WJ26"/>
<dbReference type="Gene3D" id="3.20.20.70">
    <property type="entry name" value="Aldolase class I"/>
    <property type="match status" value="1"/>
</dbReference>
<organism evidence="1 2">
    <name type="scientific">Robertmurraya siralis</name>
    <dbReference type="NCBI Taxonomy" id="77777"/>
    <lineage>
        <taxon>Bacteria</taxon>
        <taxon>Bacillati</taxon>
        <taxon>Bacillota</taxon>
        <taxon>Bacilli</taxon>
        <taxon>Bacillales</taxon>
        <taxon>Bacillaceae</taxon>
        <taxon>Robertmurraya</taxon>
    </lineage>
</organism>
<accession>A0A919WJ26</accession>
<dbReference type="NCBIfam" id="TIGR03581">
    <property type="entry name" value="EF_0839"/>
    <property type="match status" value="1"/>
</dbReference>
<gene>
    <name evidence="1" type="ORF">J27TS8_26020</name>
</gene>
<name>A0A919WJ26_9BACI</name>
<evidence type="ECO:0000313" key="1">
    <source>
        <dbReference type="EMBL" id="GIN62609.1"/>
    </source>
</evidence>
<sequence>MKQKVIFNVLAKDVDNAKELADLAGDRVLIGIMVKNYPSVEAAIEQVELYKDNKIPVSVGLGAGDPAMWKMVADVSAKTMPNHVNQVFPAAGYTLGRIHELGAVNTLVNALIEPSGSPGEVYISTGPSSSRFKEKVSCEMAATMLAELGVDSVKFYPIDGDRRLDEVAAMVKAAVNAGLAIFEPTGGIDVENVQRIVQTCLDHGAETVIPHLYTSLIDQETGKTEVEKMKQLLRLEWN</sequence>
<evidence type="ECO:0000313" key="2">
    <source>
        <dbReference type="Proteomes" id="UP000682111"/>
    </source>
</evidence>
<dbReference type="InterPro" id="IPR013785">
    <property type="entry name" value="Aldolase_TIM"/>
</dbReference>
<dbReference type="RefSeq" id="WP_137744107.1">
    <property type="nucleotide sequence ID" value="NZ_BORC01000004.1"/>
</dbReference>
<protein>
    <submittedName>
        <fullName evidence="1">4-hydroxy-2-ketovalerate aldolase</fullName>
    </submittedName>
</protein>
<proteinExistence type="predicted"/>
<reference evidence="1" key="1">
    <citation type="submission" date="2021-03" db="EMBL/GenBank/DDBJ databases">
        <title>Antimicrobial resistance genes in bacteria isolated from Japanese honey, and their potential for conferring macrolide and lincosamide resistance in the American foulbrood pathogen Paenibacillus larvae.</title>
        <authorList>
            <person name="Okamoto M."/>
            <person name="Kumagai M."/>
            <person name="Kanamori H."/>
            <person name="Takamatsu D."/>
        </authorList>
    </citation>
    <scope>NUCLEOTIDE SEQUENCE</scope>
    <source>
        <strain evidence="1">J27TS8</strain>
    </source>
</reference>
<dbReference type="EMBL" id="BORC01000004">
    <property type="protein sequence ID" value="GIN62609.1"/>
    <property type="molecule type" value="Genomic_DNA"/>
</dbReference>
<dbReference type="Pfam" id="PF07071">
    <property type="entry name" value="KDGP_aldolase"/>
    <property type="match status" value="1"/>
</dbReference>